<evidence type="ECO:0000256" key="4">
    <source>
        <dbReference type="ARBA" id="ARBA00023163"/>
    </source>
</evidence>
<feature type="domain" description="HTH lysR-type" evidence="5">
    <location>
        <begin position="1"/>
        <end position="58"/>
    </location>
</feature>
<protein>
    <submittedName>
        <fullName evidence="6">LysR family transcriptional regulator</fullName>
    </submittedName>
</protein>
<dbReference type="GO" id="GO:0032993">
    <property type="term" value="C:protein-DNA complex"/>
    <property type="evidence" value="ECO:0007669"/>
    <property type="project" value="TreeGrafter"/>
</dbReference>
<dbReference type="SUPFAM" id="SSF46785">
    <property type="entry name" value="Winged helix' DNA-binding domain"/>
    <property type="match status" value="1"/>
</dbReference>
<gene>
    <name evidence="6" type="ORF">KHZ90_03480</name>
</gene>
<dbReference type="PROSITE" id="PS50931">
    <property type="entry name" value="HTH_LYSR"/>
    <property type="match status" value="1"/>
</dbReference>
<comment type="caution">
    <text evidence="6">The sequence shown here is derived from an EMBL/GenBank/DDBJ whole genome shotgun (WGS) entry which is preliminary data.</text>
</comment>
<dbReference type="EMBL" id="JAGZMU010000001">
    <property type="protein sequence ID" value="MBS4892827.1"/>
    <property type="molecule type" value="Genomic_DNA"/>
</dbReference>
<dbReference type="PRINTS" id="PR00039">
    <property type="entry name" value="HTHLYSR"/>
</dbReference>
<dbReference type="RefSeq" id="WP_221741072.1">
    <property type="nucleotide sequence ID" value="NZ_CALLTU010000025.1"/>
</dbReference>
<name>A0A943A3A1_VEIPA</name>
<keyword evidence="4" id="KW-0804">Transcription</keyword>
<reference evidence="6" key="1">
    <citation type="submission" date="2021-02" db="EMBL/GenBank/DDBJ databases">
        <title>Infant gut strain persistence is associated with maternal origin, phylogeny, and functional potential including surface adhesion and iron acquisition.</title>
        <authorList>
            <person name="Lou Y.C."/>
        </authorList>
    </citation>
    <scope>NUCLEOTIDE SEQUENCE</scope>
    <source>
        <strain evidence="6">L3_108_031G1_dasL3_108_031G1_concoct_20</strain>
    </source>
</reference>
<dbReference type="PANTHER" id="PTHR30346:SF0">
    <property type="entry name" value="HCA OPERON TRANSCRIPTIONAL ACTIVATOR HCAR"/>
    <property type="match status" value="1"/>
</dbReference>
<dbReference type="Proteomes" id="UP000778864">
    <property type="component" value="Unassembled WGS sequence"/>
</dbReference>
<dbReference type="InterPro" id="IPR036390">
    <property type="entry name" value="WH_DNA-bd_sf"/>
</dbReference>
<keyword evidence="3" id="KW-0238">DNA-binding</keyword>
<dbReference type="FunFam" id="1.10.10.10:FF:000001">
    <property type="entry name" value="LysR family transcriptional regulator"/>
    <property type="match status" value="1"/>
</dbReference>
<evidence type="ECO:0000256" key="3">
    <source>
        <dbReference type="ARBA" id="ARBA00023125"/>
    </source>
</evidence>
<comment type="similarity">
    <text evidence="1">Belongs to the LysR transcriptional regulatory family.</text>
</comment>
<dbReference type="Gene3D" id="1.10.10.10">
    <property type="entry name" value="Winged helix-like DNA-binding domain superfamily/Winged helix DNA-binding domain"/>
    <property type="match status" value="1"/>
</dbReference>
<dbReference type="GO" id="GO:0003677">
    <property type="term" value="F:DNA binding"/>
    <property type="evidence" value="ECO:0007669"/>
    <property type="project" value="UniProtKB-KW"/>
</dbReference>
<evidence type="ECO:0000313" key="7">
    <source>
        <dbReference type="Proteomes" id="UP000778864"/>
    </source>
</evidence>
<dbReference type="Pfam" id="PF03466">
    <property type="entry name" value="LysR_substrate"/>
    <property type="match status" value="1"/>
</dbReference>
<evidence type="ECO:0000256" key="1">
    <source>
        <dbReference type="ARBA" id="ARBA00009437"/>
    </source>
</evidence>
<dbReference type="Gene3D" id="3.40.190.10">
    <property type="entry name" value="Periplasmic binding protein-like II"/>
    <property type="match status" value="2"/>
</dbReference>
<evidence type="ECO:0000256" key="2">
    <source>
        <dbReference type="ARBA" id="ARBA00023015"/>
    </source>
</evidence>
<dbReference type="PANTHER" id="PTHR30346">
    <property type="entry name" value="TRANSCRIPTIONAL DUAL REGULATOR HCAR-RELATED"/>
    <property type="match status" value="1"/>
</dbReference>
<dbReference type="SUPFAM" id="SSF53850">
    <property type="entry name" value="Periplasmic binding protein-like II"/>
    <property type="match status" value="1"/>
</dbReference>
<sequence length="312" mass="35693">MTLQQLKYVTTIANIGSISEAAKRLFVSQPSLTKAIKELEKEMGITIFDRTNKGITVSKEGERFLGYARQVLEQAALLEEQYKSQSGGKKQFSVSTQHYSFAVNAFVELLKGAEIDQYDVSLRETQTYEIIDDVAHMKSEIGLLYYNDFNRPVLEKLIHTNELTFTELFTAHPHIFIGKTHPLAHKEVVSMDELEEYPYISFEQGDHNSFYFSEEIFSTVVRPKHIRVRDRASLFSLLLGLDGYTVSSGVIDKEVNGENIISVPLAEEGLMHIGYITNNKMQRSRLGQEYIHALEQYVNNYGRHIQLPENKK</sequence>
<keyword evidence="2" id="KW-0805">Transcription regulation</keyword>
<dbReference type="InterPro" id="IPR005119">
    <property type="entry name" value="LysR_subst-bd"/>
</dbReference>
<dbReference type="Pfam" id="PF00126">
    <property type="entry name" value="HTH_1"/>
    <property type="match status" value="1"/>
</dbReference>
<evidence type="ECO:0000259" key="5">
    <source>
        <dbReference type="PROSITE" id="PS50931"/>
    </source>
</evidence>
<dbReference type="GO" id="GO:0003700">
    <property type="term" value="F:DNA-binding transcription factor activity"/>
    <property type="evidence" value="ECO:0007669"/>
    <property type="project" value="InterPro"/>
</dbReference>
<proteinExistence type="inferred from homology"/>
<evidence type="ECO:0000313" key="6">
    <source>
        <dbReference type="EMBL" id="MBS4892827.1"/>
    </source>
</evidence>
<accession>A0A943A3A1</accession>
<dbReference type="AlphaFoldDB" id="A0A943A3A1"/>
<dbReference type="InterPro" id="IPR036388">
    <property type="entry name" value="WH-like_DNA-bd_sf"/>
</dbReference>
<organism evidence="6 7">
    <name type="scientific">Veillonella parvula</name>
    <name type="common">Staphylococcus parvulus</name>
    <dbReference type="NCBI Taxonomy" id="29466"/>
    <lineage>
        <taxon>Bacteria</taxon>
        <taxon>Bacillati</taxon>
        <taxon>Bacillota</taxon>
        <taxon>Negativicutes</taxon>
        <taxon>Veillonellales</taxon>
        <taxon>Veillonellaceae</taxon>
        <taxon>Veillonella</taxon>
    </lineage>
</organism>
<dbReference type="InterPro" id="IPR000847">
    <property type="entry name" value="LysR_HTH_N"/>
</dbReference>